<evidence type="ECO:0008006" key="4">
    <source>
        <dbReference type="Google" id="ProtNLM"/>
    </source>
</evidence>
<evidence type="ECO:0000313" key="3">
    <source>
        <dbReference type="Proteomes" id="UP000027142"/>
    </source>
</evidence>
<evidence type="ECO:0000256" key="1">
    <source>
        <dbReference type="SAM" id="Coils"/>
    </source>
</evidence>
<name>A0A060LTJ8_9BACI</name>
<reference evidence="2 3" key="1">
    <citation type="journal article" date="2014" name="Gene">
        <title>A comparative genomic analysis of the alkalitolerant soil bacterium Bacillus lehensis G1.</title>
        <authorList>
            <person name="Noor Y.M."/>
            <person name="Samsulrizal N.H."/>
            <person name="Jema'on N.A."/>
            <person name="Low K.O."/>
            <person name="Ramli A.N."/>
            <person name="Alias N.I."/>
            <person name="Damis S.I."/>
            <person name="Fuzi S.F."/>
            <person name="Isa M.N."/>
            <person name="Murad A.M."/>
            <person name="Raih M.F."/>
            <person name="Bakar F.D."/>
            <person name="Najimudin N."/>
            <person name="Mahadi N.M."/>
            <person name="Illias R.M."/>
        </authorList>
    </citation>
    <scope>NUCLEOTIDE SEQUENCE [LARGE SCALE GENOMIC DNA]</scope>
    <source>
        <strain evidence="2 3">G1</strain>
    </source>
</reference>
<accession>A0A060LTJ8</accession>
<proteinExistence type="predicted"/>
<gene>
    <name evidence="2" type="ORF">BleG1_0854</name>
</gene>
<organism evidence="2 3">
    <name type="scientific">Shouchella lehensis G1</name>
    <dbReference type="NCBI Taxonomy" id="1246626"/>
    <lineage>
        <taxon>Bacteria</taxon>
        <taxon>Bacillati</taxon>
        <taxon>Bacillota</taxon>
        <taxon>Bacilli</taxon>
        <taxon>Bacillales</taxon>
        <taxon>Bacillaceae</taxon>
        <taxon>Shouchella</taxon>
    </lineage>
</organism>
<protein>
    <recommendedName>
        <fullName evidence="4">Phage shock protein A</fullName>
    </recommendedName>
</protein>
<dbReference type="EMBL" id="CP003923">
    <property type="protein sequence ID" value="AIC93462.1"/>
    <property type="molecule type" value="Genomic_DNA"/>
</dbReference>
<dbReference type="PATRIC" id="fig|1246626.3.peg.859"/>
<dbReference type="RefSeq" id="WP_035394879.1">
    <property type="nucleotide sequence ID" value="NZ_CP003923.1"/>
</dbReference>
<dbReference type="OrthoDB" id="2888940at2"/>
<keyword evidence="3" id="KW-1185">Reference proteome</keyword>
<keyword evidence="1" id="KW-0175">Coiled coil</keyword>
<feature type="coiled-coil region" evidence="1">
    <location>
        <begin position="90"/>
        <end position="124"/>
    </location>
</feature>
<dbReference type="eggNOG" id="ENOG50307T8">
    <property type="taxonomic scope" value="Bacteria"/>
</dbReference>
<evidence type="ECO:0000313" key="2">
    <source>
        <dbReference type="EMBL" id="AIC93462.1"/>
    </source>
</evidence>
<dbReference type="HOGENOM" id="CLU_1358194_0_0_9"/>
<dbReference type="KEGG" id="ble:BleG1_0854"/>
<dbReference type="AlphaFoldDB" id="A0A060LTJ8"/>
<sequence length="201" mass="24378">MSILKQIKEQVSADIEAVLEKSKKKPVMDEKRGQEAKQLDKQMKLWKETVKKQQELEQYFYNEWQEAETMLKKRKEQLVIAEQSQATDLIERANFEINGYQELAREYKESYEEQRERVNKLEEKGRELYFLKKKMERMKLTDFARAEESRAESHASKWTYYAEENDEFEAYEEDKSDHEPRQVLDFDKEIKKLAEKQENEK</sequence>
<dbReference type="Proteomes" id="UP000027142">
    <property type="component" value="Chromosome"/>
</dbReference>
<dbReference type="STRING" id="1246626.BleG1_0854"/>